<dbReference type="PANTHER" id="PTHR13789">
    <property type="entry name" value="MONOOXYGENASE"/>
    <property type="match status" value="1"/>
</dbReference>
<dbReference type="InterPro" id="IPR036188">
    <property type="entry name" value="FAD/NAD-bd_sf"/>
</dbReference>
<feature type="domain" description="FAD-binding" evidence="3">
    <location>
        <begin position="290"/>
        <end position="355"/>
    </location>
</feature>
<dbReference type="Gene3D" id="3.30.9.30">
    <property type="match status" value="1"/>
</dbReference>
<dbReference type="RefSeq" id="WP_244729193.1">
    <property type="nucleotide sequence ID" value="NZ_CP095045.1"/>
</dbReference>
<reference evidence="4 5" key="1">
    <citation type="submission" date="2022-04" db="EMBL/GenBank/DDBJ databases">
        <title>Leucobacter sp. isolated from rhizosphere of garlic.</title>
        <authorList>
            <person name="Won M."/>
            <person name="Lee C.-M."/>
            <person name="Woen H.-Y."/>
            <person name="Kwon S.-W."/>
        </authorList>
    </citation>
    <scope>NUCLEOTIDE SEQUENCE [LARGE SCALE GENOMIC DNA]</scope>
    <source>
        <strain evidence="4 5">H21R-40</strain>
    </source>
</reference>
<dbReference type="PRINTS" id="PR00420">
    <property type="entry name" value="RNGMNOXGNASE"/>
</dbReference>
<dbReference type="InterPro" id="IPR050493">
    <property type="entry name" value="FAD-dep_Monooxygenase_BioMet"/>
</dbReference>
<keyword evidence="5" id="KW-1185">Reference proteome</keyword>
<organism evidence="4 5">
    <name type="scientific">Leucobacter allii</name>
    <dbReference type="NCBI Taxonomy" id="2932247"/>
    <lineage>
        <taxon>Bacteria</taxon>
        <taxon>Bacillati</taxon>
        <taxon>Actinomycetota</taxon>
        <taxon>Actinomycetes</taxon>
        <taxon>Micrococcales</taxon>
        <taxon>Microbacteriaceae</taxon>
        <taxon>Leucobacter</taxon>
    </lineage>
</organism>
<evidence type="ECO:0000256" key="1">
    <source>
        <dbReference type="ARBA" id="ARBA00023002"/>
    </source>
</evidence>
<proteinExistence type="predicted"/>
<dbReference type="SUPFAM" id="SSF54373">
    <property type="entry name" value="FAD-linked reductases, C-terminal domain"/>
    <property type="match status" value="1"/>
</dbReference>
<evidence type="ECO:0000313" key="5">
    <source>
        <dbReference type="Proteomes" id="UP000831786"/>
    </source>
</evidence>
<sequence length="418" mass="44807">MRIAIAGAGIGGLLTALSLEAAGFDDIGVYERSAEIRGLGVGINLLPHAVRELTELGIVDDIAAHAVRPTSLAYFNAFGQSIWSEPRGTAAGYRWPQLSVHRGRLQLVLRDLVRERLGEVIRTDHRLVDVRSGADAAGRALARFATGRGAQEVAADVVIGADGIHSALRAQHYPAEGAPPSNGLTLWRGVARAAPFLDGRTMIMAGDGELKFVAYPLGPVEADGRMPINFIAERREAGGASRAAEWNRAVPVEPIAERFADWRFDWLDVPALIRSADEILEYPMVDRDALPRWTFGNATLLGDAAHAMYPNGSNGASQAVLDARTLAHRLATAATPEEGLAAYEAERRPATTALHAQTRGTGPERVMLLAAERAPQGFAHIHEVIAPEELEDIAAGYKRAAGFHPESLNARSSLTVRG</sequence>
<gene>
    <name evidence="4" type="ORF">MUN78_04895</name>
</gene>
<dbReference type="PANTHER" id="PTHR13789:SF268">
    <property type="entry name" value="5-METHYLPHENAZINE-1-CARBOXYLATE 1-MONOOXYGENASE"/>
    <property type="match status" value="1"/>
</dbReference>
<keyword evidence="2" id="KW-0503">Monooxygenase</keyword>
<evidence type="ECO:0000259" key="3">
    <source>
        <dbReference type="Pfam" id="PF01494"/>
    </source>
</evidence>
<evidence type="ECO:0000313" key="4">
    <source>
        <dbReference type="EMBL" id="UOQ58186.1"/>
    </source>
</evidence>
<dbReference type="NCBIfam" id="NF005720">
    <property type="entry name" value="PRK07538.1"/>
    <property type="match status" value="1"/>
</dbReference>
<protein>
    <submittedName>
        <fullName evidence="4">Flavin-dependent oxidoreductase</fullName>
    </submittedName>
</protein>
<dbReference type="EMBL" id="CP095045">
    <property type="protein sequence ID" value="UOQ58186.1"/>
    <property type="molecule type" value="Genomic_DNA"/>
</dbReference>
<keyword evidence="1" id="KW-0560">Oxidoreductase</keyword>
<dbReference type="SUPFAM" id="SSF51905">
    <property type="entry name" value="FAD/NAD(P)-binding domain"/>
    <property type="match status" value="1"/>
</dbReference>
<dbReference type="Proteomes" id="UP000831786">
    <property type="component" value="Chromosome"/>
</dbReference>
<evidence type="ECO:0000256" key="2">
    <source>
        <dbReference type="ARBA" id="ARBA00023033"/>
    </source>
</evidence>
<name>A0ABY4FPH9_9MICO</name>
<accession>A0ABY4FPH9</accession>
<feature type="domain" description="FAD-binding" evidence="3">
    <location>
        <begin position="3"/>
        <end position="171"/>
    </location>
</feature>
<dbReference type="InterPro" id="IPR002938">
    <property type="entry name" value="FAD-bd"/>
</dbReference>
<dbReference type="Gene3D" id="3.50.50.60">
    <property type="entry name" value="FAD/NAD(P)-binding domain"/>
    <property type="match status" value="1"/>
</dbReference>
<dbReference type="Pfam" id="PF01494">
    <property type="entry name" value="FAD_binding_3"/>
    <property type="match status" value="2"/>
</dbReference>